<dbReference type="Pfam" id="PF01875">
    <property type="entry name" value="Memo"/>
    <property type="match status" value="1"/>
</dbReference>
<dbReference type="InterPro" id="IPR002737">
    <property type="entry name" value="MEMO1_fam"/>
</dbReference>
<dbReference type="PANTHER" id="PTHR11060">
    <property type="entry name" value="PROTEIN MEMO1"/>
    <property type="match status" value="1"/>
</dbReference>
<protein>
    <recommendedName>
        <fullName evidence="2">MEMO1 family protein DSOUD_1803</fullName>
    </recommendedName>
</protein>
<comment type="similarity">
    <text evidence="1 2">Belongs to the MEMO1 family.</text>
</comment>
<dbReference type="NCBIfam" id="TIGR04336">
    <property type="entry name" value="AmmeMemoSam_B"/>
    <property type="match status" value="1"/>
</dbReference>
<dbReference type="STRING" id="1603606.DSOUD_1803"/>
<keyword evidence="4" id="KW-1185">Reference proteome</keyword>
<organism evidence="3 4">
    <name type="scientific">Desulfuromonas soudanensis</name>
    <dbReference type="NCBI Taxonomy" id="1603606"/>
    <lineage>
        <taxon>Bacteria</taxon>
        <taxon>Pseudomonadati</taxon>
        <taxon>Thermodesulfobacteriota</taxon>
        <taxon>Desulfuromonadia</taxon>
        <taxon>Desulfuromonadales</taxon>
        <taxon>Desulfuromonadaceae</taxon>
        <taxon>Desulfuromonas</taxon>
    </lineage>
</organism>
<keyword evidence="3" id="KW-0560">Oxidoreductase</keyword>
<dbReference type="PANTHER" id="PTHR11060:SF0">
    <property type="entry name" value="PROTEIN MEMO1"/>
    <property type="match status" value="1"/>
</dbReference>
<dbReference type="SUPFAM" id="SSF53213">
    <property type="entry name" value="LigB-like"/>
    <property type="match status" value="1"/>
</dbReference>
<reference evidence="3 4" key="1">
    <citation type="submission" date="2015-07" db="EMBL/GenBank/DDBJ databases">
        <title>Isolation and Genomic Characterization of a Novel Halophilic Metal-Reducing Deltaproteobacterium from the Deep Subsurface.</title>
        <authorList>
            <person name="Badalamenti J.P."/>
            <person name="Summers Z.M."/>
            <person name="Gralnick J.A."/>
            <person name="Bond D.R."/>
        </authorList>
    </citation>
    <scope>NUCLEOTIDE SEQUENCE [LARGE SCALE GENOMIC DNA]</scope>
    <source>
        <strain evidence="3 4">WTL</strain>
    </source>
</reference>
<dbReference type="RefSeq" id="WP_053550665.1">
    <property type="nucleotide sequence ID" value="NZ_CP010802.1"/>
</dbReference>
<dbReference type="AlphaFoldDB" id="A0A0M4CWW2"/>
<keyword evidence="3" id="KW-0223">Dioxygenase</keyword>
<dbReference type="CDD" id="cd07361">
    <property type="entry name" value="MEMO_like"/>
    <property type="match status" value="1"/>
</dbReference>
<evidence type="ECO:0000256" key="1">
    <source>
        <dbReference type="ARBA" id="ARBA00006315"/>
    </source>
</evidence>
<dbReference type="EMBL" id="CP010802">
    <property type="protein sequence ID" value="ALC16578.1"/>
    <property type="molecule type" value="Genomic_DNA"/>
</dbReference>
<name>A0A0M4CWW2_9BACT</name>
<dbReference type="Proteomes" id="UP000057158">
    <property type="component" value="Chromosome"/>
</dbReference>
<accession>A0A0M4CWW2</accession>
<evidence type="ECO:0000256" key="2">
    <source>
        <dbReference type="HAMAP-Rule" id="MF_00055"/>
    </source>
</evidence>
<dbReference type="KEGG" id="des:DSOUD_1803"/>
<dbReference type="HAMAP" id="MF_00055">
    <property type="entry name" value="MEMO1"/>
    <property type="match status" value="1"/>
</dbReference>
<dbReference type="Gene3D" id="3.40.830.10">
    <property type="entry name" value="LigB-like"/>
    <property type="match status" value="1"/>
</dbReference>
<evidence type="ECO:0000313" key="3">
    <source>
        <dbReference type="EMBL" id="ALC16578.1"/>
    </source>
</evidence>
<evidence type="ECO:0000313" key="4">
    <source>
        <dbReference type="Proteomes" id="UP000057158"/>
    </source>
</evidence>
<sequence length="271" mass="28784">MQRQPAVAGQFYPGDARTLRQTVLELLSPPAKVMTAAGIVSPHAGYRYSGGIAGETFARIRVPEKVVVLGPNHQGIGHRAAVYPRGSWLSPLGETPVDEVLAARILQACPVLAADTVAHSREHSLEVQLPFILMRSPGATIVPICLGSLSLEELLALGEGLGKALLETPEEVLIVASSDMTHYEEAETARTKDMRAIARILDLDAEGLFRTVRDGAITMCGVLPTVVMLVAVRSLGALRGELVRYGNSGEVSGDHDAVVGYAGVVVPIPER</sequence>
<proteinExistence type="inferred from homology"/>
<dbReference type="PATRIC" id="fig|1603606.3.peg.1957"/>
<dbReference type="GO" id="GO:0051213">
    <property type="term" value="F:dioxygenase activity"/>
    <property type="evidence" value="ECO:0007669"/>
    <property type="project" value="UniProtKB-KW"/>
</dbReference>
<gene>
    <name evidence="3" type="ORF">DSOUD_1803</name>
</gene>
<dbReference type="OrthoDB" id="9785549at2"/>